<name>A0A6P2CV44_9BACT</name>
<dbReference type="GO" id="GO:0016881">
    <property type="term" value="F:acid-amino acid ligase activity"/>
    <property type="evidence" value="ECO:0007669"/>
    <property type="project" value="TreeGrafter"/>
</dbReference>
<feature type="domain" description="GH3 C-terminal" evidence="2">
    <location>
        <begin position="398"/>
        <end position="510"/>
    </location>
</feature>
<dbReference type="AlphaFoldDB" id="A0A6P2CV44"/>
<keyword evidence="3" id="KW-0436">Ligase</keyword>
<dbReference type="GO" id="GO:0005737">
    <property type="term" value="C:cytoplasm"/>
    <property type="evidence" value="ECO:0007669"/>
    <property type="project" value="TreeGrafter"/>
</dbReference>
<dbReference type="Pfam" id="PF23572">
    <property type="entry name" value="GH3_C"/>
    <property type="match status" value="1"/>
</dbReference>
<dbReference type="Pfam" id="PF23571">
    <property type="entry name" value="GH3_M"/>
    <property type="match status" value="1"/>
</dbReference>
<evidence type="ECO:0000313" key="4">
    <source>
        <dbReference type="Proteomes" id="UP000464178"/>
    </source>
</evidence>
<dbReference type="InterPro" id="IPR055377">
    <property type="entry name" value="GH3_M"/>
</dbReference>
<keyword evidence="4" id="KW-1185">Reference proteome</keyword>
<evidence type="ECO:0000313" key="3">
    <source>
        <dbReference type="EMBL" id="VTR93028.1"/>
    </source>
</evidence>
<protein>
    <recommendedName>
        <fullName evidence="5">GH3 auxin-responsive promoter</fullName>
    </recommendedName>
</protein>
<dbReference type="InterPro" id="IPR004993">
    <property type="entry name" value="GH3"/>
</dbReference>
<dbReference type="PANTHER" id="PTHR31901:SF9">
    <property type="entry name" value="GH3 DOMAIN-CONTAINING PROTEIN"/>
    <property type="match status" value="1"/>
</dbReference>
<evidence type="ECO:0008006" key="5">
    <source>
        <dbReference type="Google" id="ProtNLM"/>
    </source>
</evidence>
<evidence type="ECO:0000259" key="1">
    <source>
        <dbReference type="Pfam" id="PF23571"/>
    </source>
</evidence>
<dbReference type="InterPro" id="IPR055378">
    <property type="entry name" value="GH3_C"/>
</dbReference>
<sequence length="527" mass="59764">MPSTKFLAPVANTRLVRKAADAALLRYSHYRTVQLDQMDAGAVQHATLMRLVRKARRTRFGRDHDFSRIGSVADYQARVHVRDYEWFWNTYWKSAYPNLDDVTWPGKIPYYALSSGTTSGATKYIPVSWDMVRSNKKAAFTTTSLFRYTNPTAKLFTGKFFFLGGSTDLRKQPDGSLAGDLSGIAAKELYEFLRPYTFPPAELTLIADWEEKVRRFAELSAREPITALSGVPAWMYVLFSRLKEVTGKSTVAEVWPDLRLVIHGGTKFDPYRDLFKKEIGSDLVKFCEVYPCSEGFIATEDPRYQLLRIVPDHDVFFEFIPFEDFDERGHLKQNPTRHTLANVEIGVQYAVVITSCAGVWSYLVGDTVAFEKRNPPLIRFTGRTKYFLSAFGEHLISEEVEKAVTHAATVCGVNALDFHVGPVFPSQPGKPGHHLYLIEFADRTPDTSRFAKEIDEELTRINEDYGPHRVGDLAMLVPEVRVVKRGGFAAWMKAREKYGGQNKVPRMDNSGALTKDMTTWFAEHGSI</sequence>
<dbReference type="PANTHER" id="PTHR31901">
    <property type="entry name" value="GH3 DOMAIN-CONTAINING PROTEIN"/>
    <property type="match status" value="1"/>
</dbReference>
<dbReference type="RefSeq" id="WP_162667818.1">
    <property type="nucleotide sequence ID" value="NZ_LR593886.1"/>
</dbReference>
<gene>
    <name evidence="3" type="ORF">SOIL9_46860</name>
</gene>
<reference evidence="3 4" key="1">
    <citation type="submission" date="2019-05" db="EMBL/GenBank/DDBJ databases">
        <authorList>
            <consortium name="Science for Life Laboratories"/>
        </authorList>
    </citation>
    <scope>NUCLEOTIDE SEQUENCE [LARGE SCALE GENOMIC DNA]</scope>
    <source>
        <strain evidence="3">Soil9</strain>
    </source>
</reference>
<evidence type="ECO:0000259" key="2">
    <source>
        <dbReference type="Pfam" id="PF23572"/>
    </source>
</evidence>
<feature type="domain" description="GH3 middle" evidence="1">
    <location>
        <begin position="312"/>
        <end position="383"/>
    </location>
</feature>
<dbReference type="Pfam" id="PF03321">
    <property type="entry name" value="GH3"/>
    <property type="match status" value="1"/>
</dbReference>
<dbReference type="KEGG" id="gms:SOIL9_46860"/>
<proteinExistence type="predicted"/>
<organism evidence="3 4">
    <name type="scientific">Gemmata massiliana</name>
    <dbReference type="NCBI Taxonomy" id="1210884"/>
    <lineage>
        <taxon>Bacteria</taxon>
        <taxon>Pseudomonadati</taxon>
        <taxon>Planctomycetota</taxon>
        <taxon>Planctomycetia</taxon>
        <taxon>Gemmatales</taxon>
        <taxon>Gemmataceae</taxon>
        <taxon>Gemmata</taxon>
    </lineage>
</organism>
<dbReference type="Proteomes" id="UP000464178">
    <property type="component" value="Chromosome"/>
</dbReference>
<dbReference type="EMBL" id="LR593886">
    <property type="protein sequence ID" value="VTR93028.1"/>
    <property type="molecule type" value="Genomic_DNA"/>
</dbReference>
<accession>A0A6P2CV44</accession>